<evidence type="ECO:0000256" key="2">
    <source>
        <dbReference type="ARBA" id="ARBA00022801"/>
    </source>
</evidence>
<keyword evidence="1" id="KW-0479">Metal-binding</keyword>
<dbReference type="AlphaFoldDB" id="A0A7C1GP90"/>
<keyword evidence="3" id="KW-0051">Antiviral defense</keyword>
<proteinExistence type="predicted"/>
<dbReference type="GO" id="GO:0016787">
    <property type="term" value="F:hydrolase activity"/>
    <property type="evidence" value="ECO:0007669"/>
    <property type="project" value="UniProtKB-KW"/>
</dbReference>
<sequence>MEIYAYYDPPFIQTLRDHVEKALETFPHGSKFLNTGFKISSNFPTLLYLAIIFHDFGKVSFNTARIEEILKGKKISFEGHEIISGWLVYKLLIGEASDRFLEAIKIPFGERESGAVVMSILLHHHPMDIVDRMKLLEKGVNLRVSESEIKAFVYNLGDIFEKYLGLRSNDLMEIMLSIVENKEITVAKICNETREIFSQLARSVWIEDNSGRRLFLYLLQGLVASDYYSSRGRREGGVSTFASAIDMFVALYGSELG</sequence>
<keyword evidence="2" id="KW-0378">Hydrolase</keyword>
<accession>A0A7C1GP90</accession>
<reference evidence="4" key="1">
    <citation type="journal article" date="2020" name="mSystems">
        <title>Genome- and Community-Level Interaction Insights into Carbon Utilization and Element Cycling Functions of Hydrothermarchaeota in Hydrothermal Sediment.</title>
        <authorList>
            <person name="Zhou Z."/>
            <person name="Liu Y."/>
            <person name="Xu W."/>
            <person name="Pan J."/>
            <person name="Luo Z.H."/>
            <person name="Li M."/>
        </authorList>
    </citation>
    <scope>NUCLEOTIDE SEQUENCE [LARGE SCALE GENOMIC DNA]</scope>
    <source>
        <strain evidence="4">SpSt-116</strain>
    </source>
</reference>
<gene>
    <name evidence="4" type="ORF">ENN26_07055</name>
</gene>
<keyword evidence="4" id="KW-0540">Nuclease</keyword>
<dbReference type="NCBIfam" id="TIGR01596">
    <property type="entry name" value="cas3_HD"/>
    <property type="match status" value="1"/>
</dbReference>
<comment type="caution">
    <text evidence="4">The sequence shown here is derived from an EMBL/GenBank/DDBJ whole genome shotgun (WGS) entry which is preliminary data.</text>
</comment>
<dbReference type="InterPro" id="IPR038257">
    <property type="entry name" value="CRISPR-assoc_Cas3_HD_sf"/>
</dbReference>
<evidence type="ECO:0000256" key="3">
    <source>
        <dbReference type="ARBA" id="ARBA00023118"/>
    </source>
</evidence>
<name>A0A7C1GP90_9CREN</name>
<dbReference type="GO" id="GO:0046872">
    <property type="term" value="F:metal ion binding"/>
    <property type="evidence" value="ECO:0007669"/>
    <property type="project" value="UniProtKB-KW"/>
</dbReference>
<dbReference type="Gene3D" id="1.10.3210.30">
    <property type="match status" value="1"/>
</dbReference>
<evidence type="ECO:0000256" key="1">
    <source>
        <dbReference type="ARBA" id="ARBA00022723"/>
    </source>
</evidence>
<dbReference type="GO" id="GO:0004519">
    <property type="term" value="F:endonuclease activity"/>
    <property type="evidence" value="ECO:0007669"/>
    <property type="project" value="UniProtKB-KW"/>
</dbReference>
<dbReference type="InterPro" id="IPR006483">
    <property type="entry name" value="CRISPR-assoc_Cas3_HD"/>
</dbReference>
<dbReference type="EMBL" id="DSAY01000124">
    <property type="protein sequence ID" value="HDP15511.1"/>
    <property type="molecule type" value="Genomic_DNA"/>
</dbReference>
<protein>
    <submittedName>
        <fullName evidence="4">CRISPR-associated endonuclease Cas3</fullName>
    </submittedName>
</protein>
<keyword evidence="4" id="KW-0255">Endonuclease</keyword>
<dbReference type="GO" id="GO:0051607">
    <property type="term" value="P:defense response to virus"/>
    <property type="evidence" value="ECO:0007669"/>
    <property type="project" value="UniProtKB-KW"/>
</dbReference>
<organism evidence="4">
    <name type="scientific">Thermofilum adornatum</name>
    <dbReference type="NCBI Taxonomy" id="1365176"/>
    <lineage>
        <taxon>Archaea</taxon>
        <taxon>Thermoproteota</taxon>
        <taxon>Thermoprotei</taxon>
        <taxon>Thermofilales</taxon>
        <taxon>Thermofilaceae</taxon>
        <taxon>Thermofilum</taxon>
    </lineage>
</organism>
<evidence type="ECO:0000313" key="4">
    <source>
        <dbReference type="EMBL" id="HDP15511.1"/>
    </source>
</evidence>